<comment type="similarity">
    <text evidence="1">Belongs to the transglycosylase Slt family.</text>
</comment>
<evidence type="ECO:0000259" key="4">
    <source>
        <dbReference type="Pfam" id="PF14718"/>
    </source>
</evidence>
<dbReference type="PANTHER" id="PTHR37423">
    <property type="entry name" value="SOLUBLE LYTIC MUREIN TRANSGLYCOSYLASE-RELATED"/>
    <property type="match status" value="1"/>
</dbReference>
<dbReference type="KEGG" id="tsy:THSYN_11195"/>
<dbReference type="RefSeq" id="WP_216644732.1">
    <property type="nucleotide sequence ID" value="NZ_CP020370.1"/>
</dbReference>
<evidence type="ECO:0000313" key="5">
    <source>
        <dbReference type="EMBL" id="AUB81462.1"/>
    </source>
</evidence>
<dbReference type="Pfam" id="PF01464">
    <property type="entry name" value="SLT"/>
    <property type="match status" value="1"/>
</dbReference>
<dbReference type="Pfam" id="PF14718">
    <property type="entry name" value="SLT_L"/>
    <property type="match status" value="1"/>
</dbReference>
<proteinExistence type="inferred from homology"/>
<dbReference type="InterPro" id="IPR008939">
    <property type="entry name" value="Lytic_TGlycosylase_superhlx_U"/>
</dbReference>
<feature type="domain" description="Lytic transglycosylase superhelical linker" evidence="4">
    <location>
        <begin position="436"/>
        <end position="501"/>
    </location>
</feature>
<dbReference type="Gene3D" id="1.10.530.10">
    <property type="match status" value="1"/>
</dbReference>
<dbReference type="Gene3D" id="1.10.1240.20">
    <property type="entry name" value="Lytic transglycosylase, superhelical linker domain"/>
    <property type="match status" value="1"/>
</dbReference>
<accession>A0A2K8U799</accession>
<dbReference type="InterPro" id="IPR000189">
    <property type="entry name" value="Transglyc_AS"/>
</dbReference>
<dbReference type="InterPro" id="IPR012289">
    <property type="entry name" value="Lytic_TGlycosylase_superhlx_L"/>
</dbReference>
<dbReference type="InterPro" id="IPR023346">
    <property type="entry name" value="Lysozyme-like_dom_sf"/>
</dbReference>
<name>A0A2K8U799_9GAMM</name>
<dbReference type="PANTHER" id="PTHR37423:SF5">
    <property type="entry name" value="SOLUBLE LYTIC MUREIN TRANSGLYCOSYLASE"/>
    <property type="match status" value="1"/>
</dbReference>
<dbReference type="GO" id="GO:0000270">
    <property type="term" value="P:peptidoglycan metabolic process"/>
    <property type="evidence" value="ECO:0007669"/>
    <property type="project" value="InterPro"/>
</dbReference>
<dbReference type="Gene3D" id="1.25.20.10">
    <property type="entry name" value="Bacterial muramidases"/>
    <property type="match status" value="1"/>
</dbReference>
<dbReference type="SUPFAM" id="SSF53955">
    <property type="entry name" value="Lysozyme-like"/>
    <property type="match status" value="1"/>
</dbReference>
<protein>
    <submittedName>
        <fullName evidence="5">Lytic murein transglycosylase</fullName>
    </submittedName>
</protein>
<evidence type="ECO:0000256" key="1">
    <source>
        <dbReference type="ARBA" id="ARBA00007734"/>
    </source>
</evidence>
<evidence type="ECO:0000313" key="6">
    <source>
        <dbReference type="Proteomes" id="UP000232638"/>
    </source>
</evidence>
<keyword evidence="2" id="KW-0732">Signal</keyword>
<dbReference type="GO" id="GO:0004553">
    <property type="term" value="F:hydrolase activity, hydrolyzing O-glycosyl compounds"/>
    <property type="evidence" value="ECO:0007669"/>
    <property type="project" value="InterPro"/>
</dbReference>
<evidence type="ECO:0000259" key="3">
    <source>
        <dbReference type="Pfam" id="PF01464"/>
    </source>
</evidence>
<dbReference type="SUPFAM" id="SSF48435">
    <property type="entry name" value="Bacterial muramidases"/>
    <property type="match status" value="1"/>
</dbReference>
<dbReference type="GO" id="GO:0008933">
    <property type="term" value="F:peptidoglycan lytic transglycosylase activity"/>
    <property type="evidence" value="ECO:0007669"/>
    <property type="project" value="InterPro"/>
</dbReference>
<dbReference type="EMBL" id="CP020370">
    <property type="protein sequence ID" value="AUB81462.1"/>
    <property type="molecule type" value="Genomic_DNA"/>
</dbReference>
<gene>
    <name evidence="5" type="ORF">THSYN_11195</name>
</gene>
<dbReference type="InterPro" id="IPR037061">
    <property type="entry name" value="Lytic_TGlycoase_superhlx_L_sf"/>
</dbReference>
<evidence type="ECO:0000256" key="2">
    <source>
        <dbReference type="ARBA" id="ARBA00022729"/>
    </source>
</evidence>
<feature type="domain" description="Transglycosylase SLT" evidence="3">
    <location>
        <begin position="512"/>
        <end position="620"/>
    </location>
</feature>
<dbReference type="AlphaFoldDB" id="A0A2K8U799"/>
<dbReference type="PROSITE" id="PS00922">
    <property type="entry name" value="TRANSGLYCOSYLASE"/>
    <property type="match status" value="1"/>
</dbReference>
<sequence>MLRFLAAGCAVVLIALVVWALVPRAPEVPATGGPGAGPAPAAVRPLVLRPPPEADLAGFRAAEQALQAGDRTAFASLLEGLRDDPLYPYLRFAALDAELASAPDAAIETFLAEFPATAPAERLRAAYVKRLAAAGRWADLVRVYRDDDDSVERRCLYLRALVETGQADAALTAARLEPLWLVPRPQPAACEPLFAAWRARGGLDTALLWRRIRLAMAAGETTLARQLGTRLPAAERPWLERWLAVQARPALVLEAQSGTGQAPASHPLAAAILADGIGRLARSDPRAAAGAFESGRASLAADPAALDTAAAAVGRALTGAADPQGLAIWDLMSARDDNLEAQERRLRAAIGRGDWARVAAWVQRMPDLTEKGDRWLYWLGRAQSALGDETAAGASFAQAARSRSFWGFLAADRLGLPYHLASRPVPAEPERVRRLSEAPALARILALRRLGREADMRREWRTLTRGLATPDLLAAALVAEALGWYDQAIFTLKRADYWDDLQLRFPLGYRDLVEEQARQTGLAADWIYGVLRQESVFNASVASQAGALGLMQLMPATARQVAVQLGLPAPAPTAILDPGLNIRLGATYLAQMNERFGHAALATAAYNAGPQRVVRWLPARDTPADLWIAAIPYEETRGYVERVLAYRAIYRARLGLEPERLIDLLPPVPARGE</sequence>
<keyword evidence="6" id="KW-1185">Reference proteome</keyword>
<dbReference type="InterPro" id="IPR008258">
    <property type="entry name" value="Transglycosylase_SLT_dom_1"/>
</dbReference>
<dbReference type="Proteomes" id="UP000232638">
    <property type="component" value="Chromosome"/>
</dbReference>
<dbReference type="CDD" id="cd13401">
    <property type="entry name" value="Slt70-like"/>
    <property type="match status" value="1"/>
</dbReference>
<dbReference type="GO" id="GO:0016020">
    <property type="term" value="C:membrane"/>
    <property type="evidence" value="ECO:0007669"/>
    <property type="project" value="InterPro"/>
</dbReference>
<organism evidence="5 6">
    <name type="scientific">Candidatus Thiodictyon syntrophicum</name>
    <dbReference type="NCBI Taxonomy" id="1166950"/>
    <lineage>
        <taxon>Bacteria</taxon>
        <taxon>Pseudomonadati</taxon>
        <taxon>Pseudomonadota</taxon>
        <taxon>Gammaproteobacteria</taxon>
        <taxon>Chromatiales</taxon>
        <taxon>Chromatiaceae</taxon>
        <taxon>Thiodictyon</taxon>
    </lineage>
</organism>
<dbReference type="GO" id="GO:0042597">
    <property type="term" value="C:periplasmic space"/>
    <property type="evidence" value="ECO:0007669"/>
    <property type="project" value="InterPro"/>
</dbReference>
<reference evidence="5 6" key="1">
    <citation type="submission" date="2017-03" db="EMBL/GenBank/DDBJ databases">
        <title>Complete genome sequence of Candidatus 'Thiodictyon syntrophicum' sp. nov. strain Cad16T, a photolithoautotroph purple sulfur bacterium isolated from an alpine meromictic lake.</title>
        <authorList>
            <person name="Luedin S.M."/>
            <person name="Pothier J.F."/>
            <person name="Danza F."/>
            <person name="Storelli N."/>
            <person name="Wittwer M."/>
            <person name="Tonolla M."/>
        </authorList>
    </citation>
    <scope>NUCLEOTIDE SEQUENCE [LARGE SCALE GENOMIC DNA]</scope>
    <source>
        <strain evidence="5 6">Cad16T</strain>
    </source>
</reference>